<evidence type="ECO:0000313" key="7">
    <source>
        <dbReference type="Proteomes" id="UP000614741"/>
    </source>
</evidence>
<dbReference type="PANTHER" id="PTHR30514">
    <property type="entry name" value="GLUCOKINASE"/>
    <property type="match status" value="1"/>
</dbReference>
<name>A0ABQ4DMC6_9CELL</name>
<keyword evidence="1" id="KW-0805">Transcription regulation</keyword>
<dbReference type="EMBL" id="BONP01000012">
    <property type="protein sequence ID" value="GIG40502.1"/>
    <property type="molecule type" value="Genomic_DNA"/>
</dbReference>
<dbReference type="InterPro" id="IPR001347">
    <property type="entry name" value="SIS_dom"/>
</dbReference>
<comment type="caution">
    <text evidence="6">The sequence shown here is derived from an EMBL/GenBank/DDBJ whole genome shotgun (WGS) entry which is preliminary data.</text>
</comment>
<keyword evidence="7" id="KW-1185">Reference proteome</keyword>
<gene>
    <name evidence="6" type="ORF">Cph01nite_22640</name>
</gene>
<proteinExistence type="predicted"/>
<dbReference type="InterPro" id="IPR035472">
    <property type="entry name" value="RpiR-like_SIS"/>
</dbReference>
<keyword evidence="2" id="KW-0238">DNA-binding</keyword>
<evidence type="ECO:0000256" key="3">
    <source>
        <dbReference type="ARBA" id="ARBA00023163"/>
    </source>
</evidence>
<dbReference type="Gene3D" id="1.10.10.10">
    <property type="entry name" value="Winged helix-like DNA-binding domain superfamily/Winged helix DNA-binding domain"/>
    <property type="match status" value="1"/>
</dbReference>
<sequence length="312" mass="32689">MTTTLAVPAAAPAPPASAPPQTAAALTSSAPTAPPPDVDGLRLDERVAARYADLPPQERKGADVLLEHFGDLATYTAAELATLAGVSKATMSRLFRSLGFEDFTQVRDHLRALRGHGLPLTLGGTPDLEAHVAAEGAAVRAGVASLAAHLDAVADLLAHAPRVVVVGLRSSYPVALHLRQQLTQVRPHVTLLPQPGQSWSEDVVDLTPQDAVVLVAFRRRPPGVRALVERLRTAGTPVVLLADPTARALAADATWWVECPVQARGAFDSYAAASSVVAVLADAVLARRGRTGEQRVAAIDSAYRGLGEVEAR</sequence>
<feature type="compositionally biased region" description="Low complexity" evidence="4">
    <location>
        <begin position="19"/>
        <end position="31"/>
    </location>
</feature>
<dbReference type="InterPro" id="IPR047640">
    <property type="entry name" value="RpiR-like"/>
</dbReference>
<evidence type="ECO:0000259" key="5">
    <source>
        <dbReference type="PROSITE" id="PS51071"/>
    </source>
</evidence>
<dbReference type="InterPro" id="IPR000281">
    <property type="entry name" value="HTH_RpiR"/>
</dbReference>
<dbReference type="PANTHER" id="PTHR30514:SF18">
    <property type="entry name" value="RPIR-FAMILY TRANSCRIPTIONAL REGULATOR"/>
    <property type="match status" value="1"/>
</dbReference>
<organism evidence="6 7">
    <name type="scientific">Cellulomonas phragmiteti</name>
    <dbReference type="NCBI Taxonomy" id="478780"/>
    <lineage>
        <taxon>Bacteria</taxon>
        <taxon>Bacillati</taxon>
        <taxon>Actinomycetota</taxon>
        <taxon>Actinomycetes</taxon>
        <taxon>Micrococcales</taxon>
        <taxon>Cellulomonadaceae</taxon>
        <taxon>Cellulomonas</taxon>
    </lineage>
</organism>
<dbReference type="Pfam" id="PF01380">
    <property type="entry name" value="SIS"/>
    <property type="match status" value="1"/>
</dbReference>
<dbReference type="SUPFAM" id="SSF53697">
    <property type="entry name" value="SIS domain"/>
    <property type="match status" value="1"/>
</dbReference>
<dbReference type="RefSeq" id="WP_203674250.1">
    <property type="nucleotide sequence ID" value="NZ_BONP01000012.1"/>
</dbReference>
<evidence type="ECO:0000313" key="6">
    <source>
        <dbReference type="EMBL" id="GIG40502.1"/>
    </source>
</evidence>
<dbReference type="InterPro" id="IPR009057">
    <property type="entry name" value="Homeodomain-like_sf"/>
</dbReference>
<feature type="region of interest" description="Disordered" evidence="4">
    <location>
        <begin position="1"/>
        <end position="40"/>
    </location>
</feature>
<dbReference type="SUPFAM" id="SSF46689">
    <property type="entry name" value="Homeodomain-like"/>
    <property type="match status" value="1"/>
</dbReference>
<evidence type="ECO:0000256" key="1">
    <source>
        <dbReference type="ARBA" id="ARBA00023015"/>
    </source>
</evidence>
<feature type="compositionally biased region" description="Low complexity" evidence="4">
    <location>
        <begin position="1"/>
        <end position="10"/>
    </location>
</feature>
<dbReference type="Gene3D" id="3.40.50.10490">
    <property type="entry name" value="Glucose-6-phosphate isomerase like protein, domain 1"/>
    <property type="match status" value="1"/>
</dbReference>
<dbReference type="Pfam" id="PF01418">
    <property type="entry name" value="HTH_6"/>
    <property type="match status" value="1"/>
</dbReference>
<dbReference type="CDD" id="cd05013">
    <property type="entry name" value="SIS_RpiR"/>
    <property type="match status" value="1"/>
</dbReference>
<dbReference type="InterPro" id="IPR046348">
    <property type="entry name" value="SIS_dom_sf"/>
</dbReference>
<protein>
    <submittedName>
        <fullName evidence="6">RpiR family transcriptional regulator</fullName>
    </submittedName>
</protein>
<dbReference type="PROSITE" id="PS51071">
    <property type="entry name" value="HTH_RPIR"/>
    <property type="match status" value="1"/>
</dbReference>
<evidence type="ECO:0000256" key="4">
    <source>
        <dbReference type="SAM" id="MobiDB-lite"/>
    </source>
</evidence>
<dbReference type="Proteomes" id="UP000614741">
    <property type="component" value="Unassembled WGS sequence"/>
</dbReference>
<feature type="domain" description="HTH rpiR-type" evidence="5">
    <location>
        <begin position="41"/>
        <end position="117"/>
    </location>
</feature>
<evidence type="ECO:0000256" key="2">
    <source>
        <dbReference type="ARBA" id="ARBA00023125"/>
    </source>
</evidence>
<dbReference type="InterPro" id="IPR036388">
    <property type="entry name" value="WH-like_DNA-bd_sf"/>
</dbReference>
<accession>A0ABQ4DMC6</accession>
<keyword evidence="3" id="KW-0804">Transcription</keyword>
<reference evidence="6 7" key="1">
    <citation type="submission" date="2021-01" db="EMBL/GenBank/DDBJ databases">
        <title>Whole genome shotgun sequence of Cellulomonas phragmiteti NBRC 110785.</title>
        <authorList>
            <person name="Komaki H."/>
            <person name="Tamura T."/>
        </authorList>
    </citation>
    <scope>NUCLEOTIDE SEQUENCE [LARGE SCALE GENOMIC DNA]</scope>
    <source>
        <strain evidence="6 7">NBRC 110785</strain>
    </source>
</reference>